<reference evidence="1" key="1">
    <citation type="submission" date="2021-03" db="EMBL/GenBank/DDBJ databases">
        <title>Evolutionary priming and transition to the ectomycorrhizal habit in an iconic lineage of mushroom-forming fungi: is preadaptation a requirement?</title>
        <authorList>
            <consortium name="DOE Joint Genome Institute"/>
            <person name="Looney B.P."/>
            <person name="Miyauchi S."/>
            <person name="Morin E."/>
            <person name="Drula E."/>
            <person name="Courty P.E."/>
            <person name="Chicoki N."/>
            <person name="Fauchery L."/>
            <person name="Kohler A."/>
            <person name="Kuo A."/>
            <person name="LaButti K."/>
            <person name="Pangilinan J."/>
            <person name="Lipzen A."/>
            <person name="Riley R."/>
            <person name="Andreopoulos W."/>
            <person name="He G."/>
            <person name="Johnson J."/>
            <person name="Barry K.W."/>
            <person name="Grigoriev I.V."/>
            <person name="Nagy L."/>
            <person name="Hibbett D."/>
            <person name="Henrissat B."/>
            <person name="Matheny P.B."/>
            <person name="Labbe J."/>
            <person name="Martin A.F."/>
        </authorList>
    </citation>
    <scope>NUCLEOTIDE SEQUENCE</scope>
    <source>
        <strain evidence="1">BPL698</strain>
    </source>
</reference>
<protein>
    <submittedName>
        <fullName evidence="1">Thioredoxin-like protein</fullName>
    </submittedName>
</protein>
<evidence type="ECO:0000313" key="1">
    <source>
        <dbReference type="EMBL" id="KAI9509610.1"/>
    </source>
</evidence>
<keyword evidence="2" id="KW-1185">Reference proteome</keyword>
<sequence>MQSTISRIIRTPRLLLPPSSTRTFSSSRCRLEQFLGADEATFARVTSATRTNNRVVLVDFYADWCGHCKVLSPILEKIADDAEIKTGSGRPIDLVTVDTDEHAALAQNFGVRALPTVLAFRAGEPVKQFVGALPEDGVRKFLEDV</sequence>
<dbReference type="EMBL" id="JAGFNK010000060">
    <property type="protein sequence ID" value="KAI9509610.1"/>
    <property type="molecule type" value="Genomic_DNA"/>
</dbReference>
<name>A0ACC0UE40_9AGAM</name>
<accession>A0ACC0UE40</accession>
<evidence type="ECO:0000313" key="2">
    <source>
        <dbReference type="Proteomes" id="UP001207468"/>
    </source>
</evidence>
<organism evidence="1 2">
    <name type="scientific">Russula earlei</name>
    <dbReference type="NCBI Taxonomy" id="71964"/>
    <lineage>
        <taxon>Eukaryota</taxon>
        <taxon>Fungi</taxon>
        <taxon>Dikarya</taxon>
        <taxon>Basidiomycota</taxon>
        <taxon>Agaricomycotina</taxon>
        <taxon>Agaricomycetes</taxon>
        <taxon>Russulales</taxon>
        <taxon>Russulaceae</taxon>
        <taxon>Russula</taxon>
    </lineage>
</organism>
<comment type="caution">
    <text evidence="1">The sequence shown here is derived from an EMBL/GenBank/DDBJ whole genome shotgun (WGS) entry which is preliminary data.</text>
</comment>
<proteinExistence type="predicted"/>
<gene>
    <name evidence="1" type="ORF">F5148DRAFT_1186446</name>
</gene>
<dbReference type="Proteomes" id="UP001207468">
    <property type="component" value="Unassembled WGS sequence"/>
</dbReference>